<comment type="catalytic activity">
    <reaction evidence="8">
        <text>guanosine(18) in tRNA + S-adenosyl-L-methionine = 2'-O-methylguanosine(18) in tRNA + S-adenosyl-L-homocysteine + H(+)</text>
        <dbReference type="Rhea" id="RHEA:20077"/>
        <dbReference type="Rhea" id="RHEA-COMP:10190"/>
        <dbReference type="Rhea" id="RHEA-COMP:10192"/>
        <dbReference type="ChEBI" id="CHEBI:15378"/>
        <dbReference type="ChEBI" id="CHEBI:57856"/>
        <dbReference type="ChEBI" id="CHEBI:59789"/>
        <dbReference type="ChEBI" id="CHEBI:74269"/>
        <dbReference type="ChEBI" id="CHEBI:74445"/>
        <dbReference type="EC" id="2.1.1.34"/>
    </reaction>
    <physiologicalReaction direction="left-to-right" evidence="8">
        <dbReference type="Rhea" id="RHEA:20078"/>
    </physiologicalReaction>
</comment>
<dbReference type="PROSITE" id="PS51624">
    <property type="entry name" value="SAM_MT_TRMH_2"/>
    <property type="match status" value="1"/>
</dbReference>
<accession>A0AAX7TXI1</accession>
<dbReference type="FunFam" id="3.40.1280.10:FF:000010">
    <property type="entry name" value="probable methyltransferase TARBP1"/>
    <property type="match status" value="1"/>
</dbReference>
<dbReference type="PANTHER" id="PTHR12029:SF11">
    <property type="entry name" value="METHYLTRANSFERASE TARBP1-RELATED"/>
    <property type="match status" value="1"/>
</dbReference>
<evidence type="ECO:0000256" key="10">
    <source>
        <dbReference type="ARBA" id="ARBA00093594"/>
    </source>
</evidence>
<name>A0AAX7TXI1_ASTCA</name>
<evidence type="ECO:0000313" key="14">
    <source>
        <dbReference type="Ensembl" id="ENSACLP00000058146.1"/>
    </source>
</evidence>
<reference evidence="14" key="2">
    <citation type="submission" date="2025-08" db="UniProtKB">
        <authorList>
            <consortium name="Ensembl"/>
        </authorList>
    </citation>
    <scope>IDENTIFICATION</scope>
</reference>
<evidence type="ECO:0000256" key="4">
    <source>
        <dbReference type="ARBA" id="ARBA00022679"/>
    </source>
</evidence>
<proteinExistence type="inferred from homology"/>
<organism evidence="14 15">
    <name type="scientific">Astatotilapia calliptera</name>
    <name type="common">Eastern happy</name>
    <name type="synonym">Chromis callipterus</name>
    <dbReference type="NCBI Taxonomy" id="8154"/>
    <lineage>
        <taxon>Eukaryota</taxon>
        <taxon>Metazoa</taxon>
        <taxon>Chordata</taxon>
        <taxon>Craniata</taxon>
        <taxon>Vertebrata</taxon>
        <taxon>Euteleostomi</taxon>
        <taxon>Actinopterygii</taxon>
        <taxon>Neopterygii</taxon>
        <taxon>Teleostei</taxon>
        <taxon>Neoteleostei</taxon>
        <taxon>Acanthomorphata</taxon>
        <taxon>Ovalentaria</taxon>
        <taxon>Cichlomorphae</taxon>
        <taxon>Cichliformes</taxon>
        <taxon>Cichlidae</taxon>
        <taxon>African cichlids</taxon>
        <taxon>Pseudocrenilabrinae</taxon>
        <taxon>Haplochromini</taxon>
        <taxon>Astatotilapia</taxon>
    </lineage>
</organism>
<dbReference type="InterPro" id="IPR029028">
    <property type="entry name" value="Alpha/beta_knot_MTases"/>
</dbReference>
<dbReference type="PANTHER" id="PTHR12029">
    <property type="entry name" value="RNA METHYLTRANSFERASE"/>
    <property type="match status" value="1"/>
</dbReference>
<evidence type="ECO:0000256" key="5">
    <source>
        <dbReference type="ARBA" id="ARBA00022691"/>
    </source>
</evidence>
<dbReference type="InterPro" id="IPR025806">
    <property type="entry name" value="TARBP1"/>
</dbReference>
<keyword evidence="6" id="KW-0694">RNA-binding</keyword>
<keyword evidence="15" id="KW-1185">Reference proteome</keyword>
<feature type="domain" description="tRNA/rRNA methyltransferase SpoU type" evidence="13">
    <location>
        <begin position="1407"/>
        <end position="1548"/>
    </location>
</feature>
<evidence type="ECO:0000256" key="2">
    <source>
        <dbReference type="ARBA" id="ARBA00011407"/>
    </source>
</evidence>
<evidence type="ECO:0000256" key="3">
    <source>
        <dbReference type="ARBA" id="ARBA00022603"/>
    </source>
</evidence>
<evidence type="ECO:0000313" key="15">
    <source>
        <dbReference type="Proteomes" id="UP000265100"/>
    </source>
</evidence>
<dbReference type="InterPro" id="IPR044748">
    <property type="entry name" value="Trm3/TARBP1_C"/>
</dbReference>
<keyword evidence="7" id="KW-0007">Acetylation</keyword>
<evidence type="ECO:0000256" key="9">
    <source>
        <dbReference type="ARBA" id="ARBA00093361"/>
    </source>
</evidence>
<dbReference type="Ensembl" id="ENSACLT00000087170.1">
    <property type="protein sequence ID" value="ENSACLP00000058146.1"/>
    <property type="gene ID" value="ENSACLG00000032317.1"/>
</dbReference>
<evidence type="ECO:0000256" key="11">
    <source>
        <dbReference type="ARBA" id="ARBA00093636"/>
    </source>
</evidence>
<dbReference type="InterPro" id="IPR045330">
    <property type="entry name" value="TRM3/TARBP1"/>
</dbReference>
<dbReference type="GO" id="GO:0030488">
    <property type="term" value="P:tRNA methylation"/>
    <property type="evidence" value="ECO:0007669"/>
    <property type="project" value="InterPro"/>
</dbReference>
<evidence type="ECO:0000259" key="13">
    <source>
        <dbReference type="Pfam" id="PF00588"/>
    </source>
</evidence>
<dbReference type="GeneTree" id="ENSGT00390000003939"/>
<protein>
    <recommendedName>
        <fullName evidence="11">tRNA (guanosine(18)-2'-O)-methyltransferase TARBP1</fullName>
        <ecNumber evidence="10">2.1.1.34</ecNumber>
    </recommendedName>
    <alternativeName>
        <fullName evidence="12">TAR RNA-binding protein 1</fullName>
    </alternativeName>
</protein>
<comment type="function">
    <text evidence="9">S-adenosyl-L-methionine-dependent 2'-O-ribose methyltransferase that catalyzes the formation of 2'-O-methylguanosine at position 18 (Gm18) in a subset of tRNA. Selectively mediates Gm18 methylation of tRNAGln-TTG/CTG and tRNASer-TGA/GCT. Gm18 modification can enhance the stability of modified tRNAs.</text>
</comment>
<dbReference type="SUPFAM" id="SSF75217">
    <property type="entry name" value="alpha/beta knot"/>
    <property type="match status" value="1"/>
</dbReference>
<reference evidence="14" key="1">
    <citation type="submission" date="2018-05" db="EMBL/GenBank/DDBJ databases">
        <authorList>
            <person name="Datahose"/>
        </authorList>
    </citation>
    <scope>NUCLEOTIDE SEQUENCE</scope>
</reference>
<keyword evidence="5" id="KW-0949">S-adenosyl-L-methionine</keyword>
<dbReference type="SUPFAM" id="SSF48371">
    <property type="entry name" value="ARM repeat"/>
    <property type="match status" value="2"/>
</dbReference>
<comment type="similarity">
    <text evidence="1">Belongs to the class IV-like SAM-binding methyltransferase superfamily. RNA methyltransferase TrmH family.</text>
</comment>
<dbReference type="InterPro" id="IPR029026">
    <property type="entry name" value="tRNA_m1G_MTases_N"/>
</dbReference>
<dbReference type="Pfam" id="PF00588">
    <property type="entry name" value="SpoU_methylase"/>
    <property type="match status" value="1"/>
</dbReference>
<reference evidence="14" key="3">
    <citation type="submission" date="2025-09" db="UniProtKB">
        <authorList>
            <consortium name="Ensembl"/>
        </authorList>
    </citation>
    <scope>IDENTIFICATION</scope>
</reference>
<comment type="subunit">
    <text evidence="2">Monomer and homodimer.</text>
</comment>
<dbReference type="Gene3D" id="3.40.1280.10">
    <property type="match status" value="1"/>
</dbReference>
<keyword evidence="3" id="KW-0489">Methyltransferase</keyword>
<keyword evidence="4" id="KW-0808">Transferase</keyword>
<evidence type="ECO:0000256" key="1">
    <source>
        <dbReference type="ARBA" id="ARBA00007228"/>
    </source>
</evidence>
<dbReference type="InterPro" id="IPR001537">
    <property type="entry name" value="SpoU_MeTrfase"/>
</dbReference>
<dbReference type="InterPro" id="IPR016024">
    <property type="entry name" value="ARM-type_fold"/>
</dbReference>
<dbReference type="GO" id="GO:0141100">
    <property type="term" value="F:tRNA (guanine(18)-2'-O)-methyltransferase activity"/>
    <property type="evidence" value="ECO:0007669"/>
    <property type="project" value="UniProtKB-EC"/>
</dbReference>
<evidence type="ECO:0000256" key="8">
    <source>
        <dbReference type="ARBA" id="ARBA00093266"/>
    </source>
</evidence>
<sequence>MYSALINAVLSSSPDYDLLFESLSWPSESWPDTERVEALTAFIEGLGPLLIEPDSTSFPDAKRRCVLDKVESVLWTKCLPFLSRISAEAGEGVRCRESTAAACRLLSVSVPLCNEAVCRRVCQSILPSLHLSEEELTSPGRLSVEVASEVVAALLPFLAADEQLTHTTVSSSLSSIRTLPDALVSKPVRVILSLLNCLSSERLISILKLILDDLCSWHSTDRTPAVTERTLLCLTALSDHLLKPHHHLPSSCCSDSDPRLSLQFWRMVQDGLIHRDSVSRKRALFLLKRCAALSEEDGLDCPLSATGEDENLFKWAFSKSKLLREFWEDYVLVMETLEENQVGYPFVSNVSGQGLFHPSWLLCVYQRMFHSENKSLMREGVCHLLELRVLQQPTFALAFSQFIVGPFMDVLSETSLFHRSVGQSVGDCPELGVKLEVFLATFFSSLPTEHRGYVLLQLIQQLGSKHWCAVPLLFLCQALSKLPPCPLLGTSGLTALRDVLRCTMITHQVLLRGAAQCFLLNSALSLTVVSEVTLDDVFSFLTHFRADESLCRGTQLWKQLCAWLLENEGSFKPRITDEDCTGALTSKETVRAYVQGEIVSYLRVPASTGESERLPDSREADRLARAILLCVDMERGQSGAEISNTLESLLSPLLKTLSRVSTNIYLPLRKSDKSLQLVLRLFQLGEIPRSQQDGAEPVSVQLHRCPWWPTLTSVFDIERAELYLYVLRQLVVMCRTNLNFNVSLIRQDFSHYFDCFTDCCCQVPSLAYQVTRAVTMASLATVCGVMEHEVIDKQPETVSALKSLNEYFYSPKLDGPVSSFGSDLEVQDLLQDWGRFSANFMRDQWICLNFLIKAFGIPESVEAAETLKAALSCSVEALALLPSDLVLPVFTFMETVLPQVRLISYQSFSSKALCVEAVSLSWELVQGLSTNANDFWPALKGFISTAFHHKLLQLTKAHRKEIARDLMELSQSKSGVFGVLLQHCCQMWLPAGGGSGDQADTVFSSIFNHISIITEACVYGPVFRRDQRLVQDVQIYVEQLGEKCAANVAVTRDDQLPRTCVLAFLCHLDSSNLQHQRLMEEVAMELLKKDNDISRSKVRYYSNSLQHRVKNRVWQTLLLLLPKLREEFVATLWGRVFEAGFCSNQASVKYLIEWMMILILVRYPQHTDSFWSCFSLDHEKTKTSVCTFLSVLVHFSVIFPNLKEKAAQLRKALDVILQSCFNHNFSVRLYALLALKRVWSLAENHVEEADGLGGLSSVIKACLNQAEAMQSTGNANKNWTRIQEHFFFGAFHPIRDYSIETIFCTFPSLSELADDEWIPPWKFEKLSYFSEGPSLPLRNPALDLNQLQPGDWIQQDRSTVVADKEERWAEVQKKITPWRLGIQEQEPELQLVPPQRAARLGKLHGALLVVASLIDKPTNLGGLCRTCEIFGASALVLDSLRHVNDKNFQSLSVSAELWLPLLEVKPMELTEFLQVKKSEGYCVVGVEQTANSHSLQEYQFPEKTLLLLGNEREGIPANLLQMLDVCVEIPQQGIIRSLNVHVSAALLIWEYTRQHLSSGSAEVDSKRS</sequence>
<evidence type="ECO:0000256" key="6">
    <source>
        <dbReference type="ARBA" id="ARBA00022884"/>
    </source>
</evidence>
<evidence type="ECO:0000256" key="7">
    <source>
        <dbReference type="ARBA" id="ARBA00022990"/>
    </source>
</evidence>
<dbReference type="Proteomes" id="UP000265100">
    <property type="component" value="Chromosome 13"/>
</dbReference>
<dbReference type="GO" id="GO:0003723">
    <property type="term" value="F:RNA binding"/>
    <property type="evidence" value="ECO:0007669"/>
    <property type="project" value="UniProtKB-KW"/>
</dbReference>
<dbReference type="CDD" id="cd18091">
    <property type="entry name" value="SpoU-like_TRM3-like"/>
    <property type="match status" value="1"/>
</dbReference>
<dbReference type="EC" id="2.1.1.34" evidence="10"/>
<evidence type="ECO:0000256" key="12">
    <source>
        <dbReference type="ARBA" id="ARBA00093656"/>
    </source>
</evidence>